<dbReference type="SMART" id="SM00354">
    <property type="entry name" value="HTH_LACI"/>
    <property type="match status" value="1"/>
</dbReference>
<evidence type="ECO:0000256" key="2">
    <source>
        <dbReference type="ARBA" id="ARBA00023125"/>
    </source>
</evidence>
<dbReference type="GO" id="GO:0003677">
    <property type="term" value="F:DNA binding"/>
    <property type="evidence" value="ECO:0007669"/>
    <property type="project" value="UniProtKB-KW"/>
</dbReference>
<evidence type="ECO:0000313" key="5">
    <source>
        <dbReference type="EMBL" id="GAA0938752.1"/>
    </source>
</evidence>
<keyword evidence="2 5" id="KW-0238">DNA-binding</keyword>
<dbReference type="Proteomes" id="UP001500542">
    <property type="component" value="Unassembled WGS sequence"/>
</dbReference>
<keyword evidence="3" id="KW-0804">Transcription</keyword>
<proteinExistence type="predicted"/>
<name>A0ABN1Q891_9ACTN</name>
<dbReference type="Pfam" id="PF13377">
    <property type="entry name" value="Peripla_BP_3"/>
    <property type="match status" value="1"/>
</dbReference>
<evidence type="ECO:0000259" key="4">
    <source>
        <dbReference type="PROSITE" id="PS50932"/>
    </source>
</evidence>
<dbReference type="SUPFAM" id="SSF53822">
    <property type="entry name" value="Periplasmic binding protein-like I"/>
    <property type="match status" value="1"/>
</dbReference>
<keyword evidence="6" id="KW-1185">Reference proteome</keyword>
<keyword evidence="1" id="KW-0805">Transcription regulation</keyword>
<protein>
    <submittedName>
        <fullName evidence="5">LacI family DNA-binding transcriptional regulator</fullName>
    </submittedName>
</protein>
<accession>A0ABN1Q891</accession>
<dbReference type="Pfam" id="PF00356">
    <property type="entry name" value="LacI"/>
    <property type="match status" value="1"/>
</dbReference>
<dbReference type="InterPro" id="IPR000843">
    <property type="entry name" value="HTH_LacI"/>
</dbReference>
<dbReference type="RefSeq" id="WP_343968794.1">
    <property type="nucleotide sequence ID" value="NZ_BAAAHK010000006.1"/>
</dbReference>
<evidence type="ECO:0000256" key="1">
    <source>
        <dbReference type="ARBA" id="ARBA00023015"/>
    </source>
</evidence>
<gene>
    <name evidence="5" type="ORF">GCM10009554_28020</name>
</gene>
<dbReference type="PROSITE" id="PS00356">
    <property type="entry name" value="HTH_LACI_1"/>
    <property type="match status" value="1"/>
</dbReference>
<dbReference type="InterPro" id="IPR046335">
    <property type="entry name" value="LacI/GalR-like_sensor"/>
</dbReference>
<feature type="domain" description="HTH lacI-type" evidence="4">
    <location>
        <begin position="19"/>
        <end position="73"/>
    </location>
</feature>
<dbReference type="Gene3D" id="1.10.260.40">
    <property type="entry name" value="lambda repressor-like DNA-binding domains"/>
    <property type="match status" value="1"/>
</dbReference>
<dbReference type="Gene3D" id="3.40.50.2300">
    <property type="match status" value="2"/>
</dbReference>
<dbReference type="SUPFAM" id="SSF47413">
    <property type="entry name" value="lambda repressor-like DNA-binding domains"/>
    <property type="match status" value="1"/>
</dbReference>
<comment type="caution">
    <text evidence="5">The sequence shown here is derived from an EMBL/GenBank/DDBJ whole genome shotgun (WGS) entry which is preliminary data.</text>
</comment>
<dbReference type="CDD" id="cd01392">
    <property type="entry name" value="HTH_LacI"/>
    <property type="match status" value="1"/>
</dbReference>
<dbReference type="PROSITE" id="PS50932">
    <property type="entry name" value="HTH_LACI_2"/>
    <property type="match status" value="1"/>
</dbReference>
<dbReference type="InterPro" id="IPR010982">
    <property type="entry name" value="Lambda_DNA-bd_dom_sf"/>
</dbReference>
<dbReference type="PRINTS" id="PR00036">
    <property type="entry name" value="HTHLACI"/>
</dbReference>
<dbReference type="EMBL" id="BAAAHK010000006">
    <property type="protein sequence ID" value="GAA0938752.1"/>
    <property type="molecule type" value="Genomic_DNA"/>
</dbReference>
<dbReference type="InterPro" id="IPR028082">
    <property type="entry name" value="Peripla_BP_I"/>
</dbReference>
<evidence type="ECO:0000313" key="6">
    <source>
        <dbReference type="Proteomes" id="UP001500542"/>
    </source>
</evidence>
<dbReference type="PANTHER" id="PTHR30146:SF109">
    <property type="entry name" value="HTH-TYPE TRANSCRIPTIONAL REGULATOR GALS"/>
    <property type="match status" value="1"/>
</dbReference>
<dbReference type="PANTHER" id="PTHR30146">
    <property type="entry name" value="LACI-RELATED TRANSCRIPTIONAL REPRESSOR"/>
    <property type="match status" value="1"/>
</dbReference>
<sequence length="348" mass="37087">MTDVGGPMAGEKKRPVRRTTVADVAKLAGVSAMTVSNVLNAPHRVSEPTVRTVQAAIDELGYTPNHAARALSSGRSQVIGLPLYLEDETFSDQNPGLGGFLHGLLGGLVKSAAVAGYGVHVTTPTEGATEIALYEKLIAARQVDAIVVLETMPHDPRLEFLSSRGFPFVAFGRTGHDQRQCWVDVDNEKSMAGIARHVRGTGRLRAAYLATDSSLPWVHQRQAGFLQEFTSPHSLQSFGSLDAVAGFVESALGRPDSPDVFVADNDAFAVVAMRALQQRGVKVGEDVAVTGFNDFPFASMLDTPLTTARIPLRDIAACLFTRALSEINGDADQPGRLVTAPLIVRSSA</sequence>
<organism evidence="5 6">
    <name type="scientific">Kribbella koreensis</name>
    <dbReference type="NCBI Taxonomy" id="57909"/>
    <lineage>
        <taxon>Bacteria</taxon>
        <taxon>Bacillati</taxon>
        <taxon>Actinomycetota</taxon>
        <taxon>Actinomycetes</taxon>
        <taxon>Propionibacteriales</taxon>
        <taxon>Kribbellaceae</taxon>
        <taxon>Kribbella</taxon>
    </lineage>
</organism>
<evidence type="ECO:0000256" key="3">
    <source>
        <dbReference type="ARBA" id="ARBA00023163"/>
    </source>
</evidence>
<reference evidence="5 6" key="1">
    <citation type="journal article" date="2019" name="Int. J. Syst. Evol. Microbiol.">
        <title>The Global Catalogue of Microorganisms (GCM) 10K type strain sequencing project: providing services to taxonomists for standard genome sequencing and annotation.</title>
        <authorList>
            <consortium name="The Broad Institute Genomics Platform"/>
            <consortium name="The Broad Institute Genome Sequencing Center for Infectious Disease"/>
            <person name="Wu L."/>
            <person name="Ma J."/>
        </authorList>
    </citation>
    <scope>NUCLEOTIDE SEQUENCE [LARGE SCALE GENOMIC DNA]</scope>
    <source>
        <strain evidence="5 6">JCM 10977</strain>
    </source>
</reference>